<reference evidence="2" key="1">
    <citation type="submission" date="2018-02" db="EMBL/GenBank/DDBJ databases">
        <title>Rhizophora mucronata_Transcriptome.</title>
        <authorList>
            <person name="Meera S.P."/>
            <person name="Sreeshan A."/>
            <person name="Augustine A."/>
        </authorList>
    </citation>
    <scope>NUCLEOTIDE SEQUENCE</scope>
    <source>
        <tissue evidence="2">Leaf</tissue>
    </source>
</reference>
<accession>A0A2P2N3D3</accession>
<feature type="region of interest" description="Disordered" evidence="1">
    <location>
        <begin position="16"/>
        <end position="49"/>
    </location>
</feature>
<sequence>MMALLANFFGCFSNSSKVGCEGDQKSRGNKPKNEQSSGKLKKNMSKNRPPVPVTYFPVGARFSYL</sequence>
<evidence type="ECO:0000256" key="1">
    <source>
        <dbReference type="SAM" id="MobiDB-lite"/>
    </source>
</evidence>
<evidence type="ECO:0000313" key="2">
    <source>
        <dbReference type="EMBL" id="MBX36989.1"/>
    </source>
</evidence>
<proteinExistence type="predicted"/>
<protein>
    <submittedName>
        <fullName evidence="2">Uncharacterized protein</fullName>
    </submittedName>
</protein>
<dbReference type="EMBL" id="GGEC01056505">
    <property type="protein sequence ID" value="MBX36989.1"/>
    <property type="molecule type" value="Transcribed_RNA"/>
</dbReference>
<organism evidence="2">
    <name type="scientific">Rhizophora mucronata</name>
    <name type="common">Asiatic mangrove</name>
    <dbReference type="NCBI Taxonomy" id="61149"/>
    <lineage>
        <taxon>Eukaryota</taxon>
        <taxon>Viridiplantae</taxon>
        <taxon>Streptophyta</taxon>
        <taxon>Embryophyta</taxon>
        <taxon>Tracheophyta</taxon>
        <taxon>Spermatophyta</taxon>
        <taxon>Magnoliopsida</taxon>
        <taxon>eudicotyledons</taxon>
        <taxon>Gunneridae</taxon>
        <taxon>Pentapetalae</taxon>
        <taxon>rosids</taxon>
        <taxon>fabids</taxon>
        <taxon>Malpighiales</taxon>
        <taxon>Rhizophoraceae</taxon>
        <taxon>Rhizophora</taxon>
    </lineage>
</organism>
<name>A0A2P2N3D3_RHIMU</name>
<dbReference type="AlphaFoldDB" id="A0A2P2N3D3"/>